<accession>A0A075GI53</accession>
<proteinExistence type="predicted"/>
<evidence type="ECO:0000256" key="1">
    <source>
        <dbReference type="SAM" id="Phobius"/>
    </source>
</evidence>
<name>A0A075GI53_9EURY</name>
<feature type="transmembrane region" description="Helical" evidence="1">
    <location>
        <begin position="31"/>
        <end position="49"/>
    </location>
</feature>
<dbReference type="Pfam" id="PF11127">
    <property type="entry name" value="YgaP-like_TM"/>
    <property type="match status" value="1"/>
</dbReference>
<evidence type="ECO:0000259" key="2">
    <source>
        <dbReference type="Pfam" id="PF11127"/>
    </source>
</evidence>
<dbReference type="InterPro" id="IPR021309">
    <property type="entry name" value="YgaP-like_TM"/>
</dbReference>
<sequence length="76" mass="8481">MNLGTGDRIIRLIGGLGFVMIDYFSNAQWEMILLFVGLWGVLTSTFGYCPFYRLTGISTCPSPIKEVTKVVSEINE</sequence>
<protein>
    <recommendedName>
        <fullName evidence="2">Inner membrane protein YgaP-like transmembrane domain-containing protein</fullName>
    </recommendedName>
</protein>
<evidence type="ECO:0000313" key="3">
    <source>
        <dbReference type="EMBL" id="AIF01268.1"/>
    </source>
</evidence>
<feature type="domain" description="Inner membrane protein YgaP-like transmembrane" evidence="2">
    <location>
        <begin position="1"/>
        <end position="62"/>
    </location>
</feature>
<keyword evidence="1" id="KW-1133">Transmembrane helix</keyword>
<dbReference type="EMBL" id="KF900616">
    <property type="protein sequence ID" value="AIF01268.1"/>
    <property type="molecule type" value="Genomic_DNA"/>
</dbReference>
<dbReference type="AlphaFoldDB" id="A0A075GI53"/>
<keyword evidence="1" id="KW-0812">Transmembrane</keyword>
<organism evidence="3">
    <name type="scientific">uncultured marine group II/III euryarchaeote KM3_144_H10</name>
    <dbReference type="NCBI Taxonomy" id="1457880"/>
    <lineage>
        <taxon>Archaea</taxon>
        <taxon>Methanobacteriati</taxon>
        <taxon>Methanobacteriota</taxon>
        <taxon>environmental samples</taxon>
    </lineage>
</organism>
<keyword evidence="1" id="KW-0472">Membrane</keyword>
<reference evidence="3" key="1">
    <citation type="journal article" date="2014" name="Genome Biol. Evol.">
        <title>Pangenome evidence for extensive interdomain horizontal transfer affecting lineage core and shell genes in uncultured planktonic thaumarchaeota and euryarchaeota.</title>
        <authorList>
            <person name="Deschamps P."/>
            <person name="Zivanovic Y."/>
            <person name="Moreira D."/>
            <person name="Rodriguez-Valera F."/>
            <person name="Lopez-Garcia P."/>
        </authorList>
    </citation>
    <scope>NUCLEOTIDE SEQUENCE</scope>
</reference>